<dbReference type="NCBIfam" id="NF041770">
    <property type="entry name" value="CFI_box_CTERM"/>
    <property type="match status" value="1"/>
</dbReference>
<reference evidence="1 2" key="1">
    <citation type="submission" date="2017-08" db="EMBL/GenBank/DDBJ databases">
        <title>Infants hospitalized years apart are colonized by the same room-sourced microbial strains.</title>
        <authorList>
            <person name="Brooks B."/>
            <person name="Olm M.R."/>
            <person name="Firek B.A."/>
            <person name="Baker R."/>
            <person name="Thomas B.C."/>
            <person name="Morowitz M.J."/>
            <person name="Banfield J.F."/>
        </authorList>
    </citation>
    <scope>NUCLEOTIDE SEQUENCE [LARGE SCALE GENOMIC DNA]</scope>
    <source>
        <strain evidence="1">S2_012_000_R2_81</strain>
    </source>
</reference>
<name>A0A2W5DA11_9BURK</name>
<comment type="caution">
    <text evidence="1">The sequence shown here is derived from an EMBL/GenBank/DDBJ whole genome shotgun (WGS) entry which is preliminary data.</text>
</comment>
<evidence type="ECO:0000313" key="1">
    <source>
        <dbReference type="EMBL" id="PZP27163.1"/>
    </source>
</evidence>
<accession>A0A2W5DA11</accession>
<gene>
    <name evidence="1" type="ORF">DI603_22560</name>
</gene>
<sequence length="151" mass="17254">MLMRAKREDDSVSASELAQMAYCERQVAFDAAFGRRTTGEQRAAQGRGLRAHEEFYRESRRIAEGSARKGQCFVATMALGDCEETRELRAFRDLYLRRSAMGRQFIHAYYRLSPVLCRWMQGKPALVRACRAPLRVLAGLATLFVNKALER</sequence>
<dbReference type="InterPro" id="IPR049886">
    <property type="entry name" value="CFI_box_CTERM_dom"/>
</dbReference>
<dbReference type="Proteomes" id="UP000249633">
    <property type="component" value="Unassembled WGS sequence"/>
</dbReference>
<organism evidence="1 2">
    <name type="scientific">Roseateles depolymerans</name>
    <dbReference type="NCBI Taxonomy" id="76731"/>
    <lineage>
        <taxon>Bacteria</taxon>
        <taxon>Pseudomonadati</taxon>
        <taxon>Pseudomonadota</taxon>
        <taxon>Betaproteobacteria</taxon>
        <taxon>Burkholderiales</taxon>
        <taxon>Sphaerotilaceae</taxon>
        <taxon>Roseateles</taxon>
    </lineage>
</organism>
<dbReference type="EMBL" id="QFOD01000034">
    <property type="protein sequence ID" value="PZP27163.1"/>
    <property type="molecule type" value="Genomic_DNA"/>
</dbReference>
<protein>
    <submittedName>
        <fullName evidence="1">Uncharacterized protein</fullName>
    </submittedName>
</protein>
<evidence type="ECO:0000313" key="2">
    <source>
        <dbReference type="Proteomes" id="UP000249633"/>
    </source>
</evidence>
<proteinExistence type="predicted"/>
<dbReference type="AlphaFoldDB" id="A0A2W5DA11"/>